<organism evidence="9 10">
    <name type="scientific">Mesorhizobium shangrilense</name>
    <dbReference type="NCBI Taxonomy" id="460060"/>
    <lineage>
        <taxon>Bacteria</taxon>
        <taxon>Pseudomonadati</taxon>
        <taxon>Pseudomonadota</taxon>
        <taxon>Alphaproteobacteria</taxon>
        <taxon>Hyphomicrobiales</taxon>
        <taxon>Phyllobacteriaceae</taxon>
        <taxon>Mesorhizobium</taxon>
    </lineage>
</organism>
<evidence type="ECO:0000313" key="9">
    <source>
        <dbReference type="EMBL" id="MET2826341.1"/>
    </source>
</evidence>
<name>A0ABV2D8I4_9HYPH</name>
<feature type="transmembrane region" description="Helical" evidence="8">
    <location>
        <begin position="231"/>
        <end position="249"/>
    </location>
</feature>
<evidence type="ECO:0000256" key="3">
    <source>
        <dbReference type="ARBA" id="ARBA00022448"/>
    </source>
</evidence>
<evidence type="ECO:0000256" key="6">
    <source>
        <dbReference type="ARBA" id="ARBA00022989"/>
    </source>
</evidence>
<dbReference type="InterPro" id="IPR002781">
    <property type="entry name" value="TM_pro_TauE-like"/>
</dbReference>
<comment type="caution">
    <text evidence="9">The sequence shown here is derived from an EMBL/GenBank/DDBJ whole genome shotgun (WGS) entry which is preliminary data.</text>
</comment>
<sequence>MFDLASQTVVMLAFAAFTAGFVDSIAGGGGLITVPALLLAGFTPVQALATNKLQGMFGSGSATVHYASKGHVDLRRQLPSALLALIGSAIGALLATIVPGDLLRALLPIVLIAIAIYFAVKPNMNDVDRAERLSPFLFGLTIVPVVGFYDGLFGPGAGSFYMLAFVALAGYGVLKATAHTKLLNFASNIGGFIVFAAFGVVYWKIGLMMGVAQFLGARLGASLAMRIGAKLIKPLLVIVCLALAVKLLADPTNPLRALIAGM</sequence>
<protein>
    <recommendedName>
        <fullName evidence="8">Probable membrane transporter protein</fullName>
    </recommendedName>
</protein>
<comment type="subcellular location">
    <subcellularLocation>
        <location evidence="1 8">Cell membrane</location>
        <topology evidence="1 8">Multi-pass membrane protein</topology>
    </subcellularLocation>
</comment>
<evidence type="ECO:0000256" key="5">
    <source>
        <dbReference type="ARBA" id="ARBA00022692"/>
    </source>
</evidence>
<keyword evidence="10" id="KW-1185">Reference proteome</keyword>
<evidence type="ECO:0000256" key="1">
    <source>
        <dbReference type="ARBA" id="ARBA00004651"/>
    </source>
</evidence>
<reference evidence="9 10" key="1">
    <citation type="submission" date="2024-06" db="EMBL/GenBank/DDBJ databases">
        <authorList>
            <person name="Kim D.-U."/>
        </authorList>
    </citation>
    <scope>NUCLEOTIDE SEQUENCE [LARGE SCALE GENOMIC DNA]</scope>
    <source>
        <strain evidence="9 10">KACC15460</strain>
    </source>
</reference>
<dbReference type="PANTHER" id="PTHR30269">
    <property type="entry name" value="TRANSMEMBRANE PROTEIN YFCA"/>
    <property type="match status" value="1"/>
</dbReference>
<feature type="transmembrane region" description="Helical" evidence="8">
    <location>
        <begin position="28"/>
        <end position="49"/>
    </location>
</feature>
<dbReference type="PANTHER" id="PTHR30269:SF0">
    <property type="entry name" value="MEMBRANE TRANSPORTER PROTEIN YFCA-RELATED"/>
    <property type="match status" value="1"/>
</dbReference>
<evidence type="ECO:0000256" key="8">
    <source>
        <dbReference type="RuleBase" id="RU363041"/>
    </source>
</evidence>
<dbReference type="InterPro" id="IPR052017">
    <property type="entry name" value="TSUP"/>
</dbReference>
<dbReference type="Pfam" id="PF01925">
    <property type="entry name" value="TauE"/>
    <property type="match status" value="1"/>
</dbReference>
<dbReference type="EMBL" id="JBEWSZ010000001">
    <property type="protein sequence ID" value="MET2826341.1"/>
    <property type="molecule type" value="Genomic_DNA"/>
</dbReference>
<comment type="similarity">
    <text evidence="2 8">Belongs to the 4-toluene sulfonate uptake permease (TSUP) (TC 2.A.102) family.</text>
</comment>
<gene>
    <name evidence="9" type="ORF">ABVQ20_05060</name>
</gene>
<keyword evidence="6 8" id="KW-1133">Transmembrane helix</keyword>
<proteinExistence type="inferred from homology"/>
<dbReference type="RefSeq" id="WP_354458444.1">
    <property type="nucleotide sequence ID" value="NZ_JBEWSZ010000001.1"/>
</dbReference>
<feature type="transmembrane region" description="Helical" evidence="8">
    <location>
        <begin position="78"/>
        <end position="97"/>
    </location>
</feature>
<feature type="transmembrane region" description="Helical" evidence="8">
    <location>
        <begin position="132"/>
        <end position="152"/>
    </location>
</feature>
<evidence type="ECO:0000313" key="10">
    <source>
        <dbReference type="Proteomes" id="UP001548832"/>
    </source>
</evidence>
<keyword evidence="4 8" id="KW-1003">Cell membrane</keyword>
<feature type="transmembrane region" description="Helical" evidence="8">
    <location>
        <begin position="158"/>
        <end position="177"/>
    </location>
</feature>
<accession>A0ABV2D8I4</accession>
<keyword evidence="7 8" id="KW-0472">Membrane</keyword>
<evidence type="ECO:0000256" key="7">
    <source>
        <dbReference type="ARBA" id="ARBA00023136"/>
    </source>
</evidence>
<keyword evidence="5 8" id="KW-0812">Transmembrane</keyword>
<evidence type="ECO:0000256" key="4">
    <source>
        <dbReference type="ARBA" id="ARBA00022475"/>
    </source>
</evidence>
<feature type="transmembrane region" description="Helical" evidence="8">
    <location>
        <begin position="103"/>
        <end position="120"/>
    </location>
</feature>
<feature type="transmembrane region" description="Helical" evidence="8">
    <location>
        <begin position="189"/>
        <end position="211"/>
    </location>
</feature>
<dbReference type="Proteomes" id="UP001548832">
    <property type="component" value="Unassembled WGS sequence"/>
</dbReference>
<evidence type="ECO:0000256" key="2">
    <source>
        <dbReference type="ARBA" id="ARBA00009142"/>
    </source>
</evidence>
<keyword evidence="3" id="KW-0813">Transport</keyword>